<gene>
    <name evidence="3" type="ORF">Daus18300_005564</name>
</gene>
<dbReference type="PANTHER" id="PTHR38790">
    <property type="entry name" value="2EXR DOMAIN-CONTAINING PROTEIN-RELATED"/>
    <property type="match status" value="1"/>
</dbReference>
<evidence type="ECO:0000259" key="2">
    <source>
        <dbReference type="Pfam" id="PF24864"/>
    </source>
</evidence>
<name>A0ABR3X0X2_9PEZI</name>
<reference evidence="3 4" key="1">
    <citation type="journal article" date="2024" name="IMA Fungus">
        <title>IMA Genome - F19 : A genome assembly and annotation guide to empower mycologists, including annotated draft genome sequences of Ceratocystis pirilliformis, Diaporthe australafricana, Fusarium ophioides, Paecilomyces lecythidis, and Sporothrix stenoceras.</title>
        <authorList>
            <person name="Aylward J."/>
            <person name="Wilson A.M."/>
            <person name="Visagie C.M."/>
            <person name="Spraker J."/>
            <person name="Barnes I."/>
            <person name="Buitendag C."/>
            <person name="Ceriani C."/>
            <person name="Del Mar Angel L."/>
            <person name="du Plessis D."/>
            <person name="Fuchs T."/>
            <person name="Gasser K."/>
            <person name="Kramer D."/>
            <person name="Li W."/>
            <person name="Munsamy K."/>
            <person name="Piso A."/>
            <person name="Price J.L."/>
            <person name="Sonnekus B."/>
            <person name="Thomas C."/>
            <person name="van der Nest A."/>
            <person name="van Dijk A."/>
            <person name="van Heerden A."/>
            <person name="van Vuuren N."/>
            <person name="Yilmaz N."/>
            <person name="Duong T.A."/>
            <person name="van der Merwe N.A."/>
            <person name="Wingfield M.J."/>
            <person name="Wingfield B.D."/>
        </authorList>
    </citation>
    <scope>NUCLEOTIDE SEQUENCE [LARGE SCALE GENOMIC DNA]</scope>
    <source>
        <strain evidence="3 4">CMW 18300</strain>
    </source>
</reference>
<dbReference type="EMBL" id="JAWRVE010000041">
    <property type="protein sequence ID" value="KAL1869352.1"/>
    <property type="molecule type" value="Genomic_DNA"/>
</dbReference>
<feature type="compositionally biased region" description="Basic and acidic residues" evidence="1">
    <location>
        <begin position="1"/>
        <end position="14"/>
    </location>
</feature>
<sequence length="363" mass="40689">MTDNNHNELSHDNDGGGDDDDKDDETRHAQPFPRAPDQSLAPTIGARDSQSSTAPPASTSHAVQIKDADPQIQSAFFTHLPPEVRRMIYTHVWRLSNPTLALHIHAACDGARLTHTPCCTSCSSSSPSSSSHLPSVQDAEEAEEDDPMRTDPWPGWRGRNQPPRWFWHAWGLRMRWGSPHWKCQAEAMLSWRARADGTCADERALGASGYLPVFLTSRRVYAEAIESFLESTTLIFTASEDAYRFFVQQPHPHRGKVRSVQLAFTHFKDHLFLQRIEPRHPRLPDSQLSVPVSWGVWTPLMRCVREGGLPELRRLTVHLSAAAAPTAREEVFLDVLREWAGEGHGTVEERAGGLVYTEMGGLR</sequence>
<dbReference type="InterPro" id="IPR056632">
    <property type="entry name" value="DUF7730"/>
</dbReference>
<feature type="compositionally biased region" description="Low complexity" evidence="1">
    <location>
        <begin position="51"/>
        <end position="60"/>
    </location>
</feature>
<feature type="compositionally biased region" description="Low complexity" evidence="1">
    <location>
        <begin position="124"/>
        <end position="135"/>
    </location>
</feature>
<evidence type="ECO:0000313" key="3">
    <source>
        <dbReference type="EMBL" id="KAL1869352.1"/>
    </source>
</evidence>
<dbReference type="Pfam" id="PF24864">
    <property type="entry name" value="DUF7730"/>
    <property type="match status" value="1"/>
</dbReference>
<accession>A0ABR3X0X2</accession>
<protein>
    <recommendedName>
        <fullName evidence="2">DUF7730 domain-containing protein</fullName>
    </recommendedName>
</protein>
<proteinExistence type="predicted"/>
<evidence type="ECO:0000256" key="1">
    <source>
        <dbReference type="SAM" id="MobiDB-lite"/>
    </source>
</evidence>
<dbReference type="Proteomes" id="UP001583177">
    <property type="component" value="Unassembled WGS sequence"/>
</dbReference>
<organism evidence="3 4">
    <name type="scientific">Diaporthe australafricana</name>
    <dbReference type="NCBI Taxonomy" id="127596"/>
    <lineage>
        <taxon>Eukaryota</taxon>
        <taxon>Fungi</taxon>
        <taxon>Dikarya</taxon>
        <taxon>Ascomycota</taxon>
        <taxon>Pezizomycotina</taxon>
        <taxon>Sordariomycetes</taxon>
        <taxon>Sordariomycetidae</taxon>
        <taxon>Diaporthales</taxon>
        <taxon>Diaporthaceae</taxon>
        <taxon>Diaporthe</taxon>
    </lineage>
</organism>
<feature type="region of interest" description="Disordered" evidence="1">
    <location>
        <begin position="124"/>
        <end position="156"/>
    </location>
</feature>
<evidence type="ECO:0000313" key="4">
    <source>
        <dbReference type="Proteomes" id="UP001583177"/>
    </source>
</evidence>
<feature type="region of interest" description="Disordered" evidence="1">
    <location>
        <begin position="1"/>
        <end position="66"/>
    </location>
</feature>
<keyword evidence="4" id="KW-1185">Reference proteome</keyword>
<comment type="caution">
    <text evidence="3">The sequence shown here is derived from an EMBL/GenBank/DDBJ whole genome shotgun (WGS) entry which is preliminary data.</text>
</comment>
<feature type="domain" description="DUF7730" evidence="2">
    <location>
        <begin position="70"/>
        <end position="130"/>
    </location>
</feature>